<gene>
    <name evidence="16" type="ORF">AMSG_10135</name>
</gene>
<feature type="domain" description="Metallo-beta-lactamase" evidence="15">
    <location>
        <begin position="17"/>
        <end position="182"/>
    </location>
</feature>
<evidence type="ECO:0000313" key="17">
    <source>
        <dbReference type="Proteomes" id="UP000054408"/>
    </source>
</evidence>
<protein>
    <recommendedName>
        <fullName evidence="11">Protein artemis</fullName>
    </recommendedName>
    <alternativeName>
        <fullName evidence="12">DNA cross-link repair 1C protein</fullName>
    </alternativeName>
</protein>
<dbReference type="OMA" id="ITIHIME"/>
<keyword evidence="7" id="KW-0269">Exonuclease</keyword>
<accession>A0A0L0DSH9</accession>
<evidence type="ECO:0000259" key="15">
    <source>
        <dbReference type="Pfam" id="PF12706"/>
    </source>
</evidence>
<dbReference type="PANTHER" id="PTHR23240:SF8">
    <property type="entry name" value="PROTEIN ARTEMIS"/>
    <property type="match status" value="1"/>
</dbReference>
<dbReference type="GO" id="GO:0004519">
    <property type="term" value="F:endonuclease activity"/>
    <property type="evidence" value="ECO:0007669"/>
    <property type="project" value="UniProtKB-KW"/>
</dbReference>
<evidence type="ECO:0000256" key="4">
    <source>
        <dbReference type="ARBA" id="ARBA00022759"/>
    </source>
</evidence>
<dbReference type="Pfam" id="PF07522">
    <property type="entry name" value="DRMBL"/>
    <property type="match status" value="1"/>
</dbReference>
<dbReference type="GeneID" id="25568432"/>
<dbReference type="InterPro" id="IPR001279">
    <property type="entry name" value="Metallo-B-lactamas"/>
</dbReference>
<dbReference type="RefSeq" id="XP_013753705.1">
    <property type="nucleotide sequence ID" value="XM_013898251.1"/>
</dbReference>
<dbReference type="GO" id="GO:0006310">
    <property type="term" value="P:DNA recombination"/>
    <property type="evidence" value="ECO:0007669"/>
    <property type="project" value="UniProtKB-KW"/>
</dbReference>
<evidence type="ECO:0000256" key="7">
    <source>
        <dbReference type="ARBA" id="ARBA00022839"/>
    </source>
</evidence>
<name>A0A0L0DSH9_THETB</name>
<proteinExistence type="inferred from homology"/>
<evidence type="ECO:0000256" key="8">
    <source>
        <dbReference type="ARBA" id="ARBA00023172"/>
    </source>
</evidence>
<dbReference type="EMBL" id="GL349489">
    <property type="protein sequence ID" value="KNC54408.1"/>
    <property type="molecule type" value="Genomic_DNA"/>
</dbReference>
<evidence type="ECO:0000259" key="14">
    <source>
        <dbReference type="Pfam" id="PF07522"/>
    </source>
</evidence>
<sequence length="479" mass="51377">MQVNGHRIPGTPVAVDVWRRMRGVYLYFLSHMHADHTVGLAPLWEHGRLYTTQRSAIMLAAKYGLASPRVEILTENETHVIPLAHGESMAVTVYNANHVEGAAMFLFDGYFGRVLYTGDVRADAALAAAYAGSALWDALRGVDLLVLDNTYASPASGAFPPRGEAVVEVVAAAQAARDRGKRIVLALDTLGKQPLLNALHDAGFSISYTVDRLNAALSDDGRPHPAPHTGPGPSAVLGVPKWSFGSYIKAMGDAVVGIMPSCYPPPEYTAASAPENVVVIPYSDHSSYAELEAFVAHVAPVDIMPIVGHVNTSLRTIFAHVLPPPQPSRPPPPIPQAVVEAMTAGFIPPRSVAHGSPPSSSLLAFDGLISYKPPPRRAQFASPAFVSIAKKGARLVRRPSPTAAASSRKRITPWTPSGEQRKRAMGTEIGLEPPAKKPRHLVVSSRASTGQALPRSVPPRGMRAETWARFCEVYDTIHK</sequence>
<dbReference type="Pfam" id="PF12706">
    <property type="entry name" value="Lactamase_B_2"/>
    <property type="match status" value="1"/>
</dbReference>
<dbReference type="InterPro" id="IPR011084">
    <property type="entry name" value="DRMBL"/>
</dbReference>
<dbReference type="GO" id="GO:0005634">
    <property type="term" value="C:nucleus"/>
    <property type="evidence" value="ECO:0007669"/>
    <property type="project" value="UniProtKB-SubCell"/>
</dbReference>
<keyword evidence="5" id="KW-0227">DNA damage</keyword>
<evidence type="ECO:0000256" key="3">
    <source>
        <dbReference type="ARBA" id="ARBA00022722"/>
    </source>
</evidence>
<keyword evidence="8" id="KW-0233">DNA recombination</keyword>
<evidence type="ECO:0000313" key="16">
    <source>
        <dbReference type="EMBL" id="KNC54408.1"/>
    </source>
</evidence>
<keyword evidence="3" id="KW-0540">Nuclease</keyword>
<feature type="domain" description="DNA repair metallo-beta-lactamase" evidence="14">
    <location>
        <begin position="253"/>
        <end position="307"/>
    </location>
</feature>
<comment type="similarity">
    <text evidence="2">Belongs to the DNA repair metallo-beta-lactamase (DRMBL) family.</text>
</comment>
<dbReference type="eggNOG" id="KOG1361">
    <property type="taxonomic scope" value="Eukaryota"/>
</dbReference>
<reference evidence="16 17" key="1">
    <citation type="submission" date="2010-05" db="EMBL/GenBank/DDBJ databases">
        <title>The Genome Sequence of Thecamonas trahens ATCC 50062.</title>
        <authorList>
            <consortium name="The Broad Institute Genome Sequencing Platform"/>
            <person name="Russ C."/>
            <person name="Cuomo C."/>
            <person name="Shea T."/>
            <person name="Young S.K."/>
            <person name="Zeng Q."/>
            <person name="Koehrsen M."/>
            <person name="Haas B."/>
            <person name="Borodovsky M."/>
            <person name="Guigo R."/>
            <person name="Alvarado L."/>
            <person name="Berlin A."/>
            <person name="Bochicchio J."/>
            <person name="Borenstein D."/>
            <person name="Chapman S."/>
            <person name="Chen Z."/>
            <person name="Freedman E."/>
            <person name="Gellesch M."/>
            <person name="Goldberg J."/>
            <person name="Griggs A."/>
            <person name="Gujja S."/>
            <person name="Heilman E."/>
            <person name="Heiman D."/>
            <person name="Hepburn T."/>
            <person name="Howarth C."/>
            <person name="Jen D."/>
            <person name="Larson L."/>
            <person name="Mehta T."/>
            <person name="Park D."/>
            <person name="Pearson M."/>
            <person name="Roberts A."/>
            <person name="Saif S."/>
            <person name="Shenoy N."/>
            <person name="Sisk P."/>
            <person name="Stolte C."/>
            <person name="Sykes S."/>
            <person name="Thomson T."/>
            <person name="Walk T."/>
            <person name="White J."/>
            <person name="Yandava C."/>
            <person name="Burger G."/>
            <person name="Gray M.W."/>
            <person name="Holland P.W.H."/>
            <person name="King N."/>
            <person name="Lang F.B.F."/>
            <person name="Roger A.J."/>
            <person name="Ruiz-Trillo I."/>
            <person name="Lander E."/>
            <person name="Nusbaum C."/>
        </authorList>
    </citation>
    <scope>NUCLEOTIDE SEQUENCE [LARGE SCALE GENOMIC DNA]</scope>
    <source>
        <strain evidence="16 17">ATCC 50062</strain>
    </source>
</reference>
<evidence type="ECO:0000256" key="6">
    <source>
        <dbReference type="ARBA" id="ARBA00022801"/>
    </source>
</evidence>
<dbReference type="GO" id="GO:0035312">
    <property type="term" value="F:5'-3' DNA exonuclease activity"/>
    <property type="evidence" value="ECO:0007669"/>
    <property type="project" value="TreeGrafter"/>
</dbReference>
<feature type="region of interest" description="Disordered" evidence="13">
    <location>
        <begin position="397"/>
        <end position="459"/>
    </location>
</feature>
<dbReference type="SUPFAM" id="SSF56281">
    <property type="entry name" value="Metallo-hydrolase/oxidoreductase"/>
    <property type="match status" value="1"/>
</dbReference>
<dbReference type="GO" id="GO:0003684">
    <property type="term" value="F:damaged DNA binding"/>
    <property type="evidence" value="ECO:0007669"/>
    <property type="project" value="TreeGrafter"/>
</dbReference>
<dbReference type="Gene3D" id="3.60.15.10">
    <property type="entry name" value="Ribonuclease Z/Hydroxyacylglutathione hydrolase-like"/>
    <property type="match status" value="1"/>
</dbReference>
<evidence type="ECO:0000256" key="11">
    <source>
        <dbReference type="ARBA" id="ARBA00039759"/>
    </source>
</evidence>
<dbReference type="InterPro" id="IPR036866">
    <property type="entry name" value="RibonucZ/Hydroxyglut_hydro"/>
</dbReference>
<dbReference type="GO" id="GO:0006303">
    <property type="term" value="P:double-strand break repair via nonhomologous end joining"/>
    <property type="evidence" value="ECO:0007669"/>
    <property type="project" value="TreeGrafter"/>
</dbReference>
<evidence type="ECO:0000256" key="5">
    <source>
        <dbReference type="ARBA" id="ARBA00022763"/>
    </source>
</evidence>
<evidence type="ECO:0000256" key="13">
    <source>
        <dbReference type="SAM" id="MobiDB-lite"/>
    </source>
</evidence>
<dbReference type="STRING" id="461836.A0A0L0DSH9"/>
<keyword evidence="17" id="KW-1185">Reference proteome</keyword>
<organism evidence="16 17">
    <name type="scientific">Thecamonas trahens ATCC 50062</name>
    <dbReference type="NCBI Taxonomy" id="461836"/>
    <lineage>
        <taxon>Eukaryota</taxon>
        <taxon>Apusozoa</taxon>
        <taxon>Apusomonadida</taxon>
        <taxon>Apusomonadidae</taxon>
        <taxon>Thecamonas</taxon>
    </lineage>
</organism>
<dbReference type="Gene3D" id="3.40.50.12650">
    <property type="match status" value="1"/>
</dbReference>
<evidence type="ECO:0000256" key="2">
    <source>
        <dbReference type="ARBA" id="ARBA00010304"/>
    </source>
</evidence>
<dbReference type="AlphaFoldDB" id="A0A0L0DSH9"/>
<evidence type="ECO:0000256" key="1">
    <source>
        <dbReference type="ARBA" id="ARBA00004123"/>
    </source>
</evidence>
<evidence type="ECO:0000256" key="10">
    <source>
        <dbReference type="ARBA" id="ARBA00023242"/>
    </source>
</evidence>
<keyword evidence="9" id="KW-0234">DNA repair</keyword>
<keyword evidence="6" id="KW-0378">Hydrolase</keyword>
<evidence type="ECO:0000256" key="9">
    <source>
        <dbReference type="ARBA" id="ARBA00023204"/>
    </source>
</evidence>
<keyword evidence="10" id="KW-0539">Nucleus</keyword>
<dbReference type="Proteomes" id="UP000054408">
    <property type="component" value="Unassembled WGS sequence"/>
</dbReference>
<dbReference type="OrthoDB" id="262529at2759"/>
<dbReference type="GO" id="GO:0036297">
    <property type="term" value="P:interstrand cross-link repair"/>
    <property type="evidence" value="ECO:0007669"/>
    <property type="project" value="TreeGrafter"/>
</dbReference>
<comment type="subcellular location">
    <subcellularLocation>
        <location evidence="1">Nucleus</location>
    </subcellularLocation>
</comment>
<keyword evidence="4" id="KW-0255">Endonuclease</keyword>
<dbReference type="PANTHER" id="PTHR23240">
    <property type="entry name" value="DNA CROSS-LINK REPAIR PROTEIN PSO2/SNM1-RELATED"/>
    <property type="match status" value="1"/>
</dbReference>
<evidence type="ECO:0000256" key="12">
    <source>
        <dbReference type="ARBA" id="ARBA00042677"/>
    </source>
</evidence>